<gene>
    <name evidence="4" type="ORF">O3W52_23480</name>
</gene>
<dbReference type="PROSITE" id="PS51371">
    <property type="entry name" value="CBS"/>
    <property type="match status" value="2"/>
</dbReference>
<proteinExistence type="predicted"/>
<feature type="domain" description="CBS" evidence="3">
    <location>
        <begin position="7"/>
        <end position="63"/>
    </location>
</feature>
<reference evidence="4" key="1">
    <citation type="submission" date="2022-10" db="EMBL/GenBank/DDBJ databases">
        <title>Whole genome sequencing of three plant growth promoting bacteria isolated from Vachellia tortilis subsp. raddiana in Morocco.</title>
        <authorList>
            <person name="Hnini M."/>
            <person name="Zouagui R."/>
            <person name="Zouagui H."/>
            <person name="Chemao Elfihri M.-W."/>
            <person name="Ibrahimi A."/>
            <person name="Sbabou L."/>
            <person name="Aurag J."/>
        </authorList>
    </citation>
    <scope>NUCLEOTIDE SEQUENCE</scope>
    <source>
        <strain evidence="4">LMR678</strain>
    </source>
</reference>
<feature type="domain" description="CBS" evidence="3">
    <location>
        <begin position="72"/>
        <end position="130"/>
    </location>
</feature>
<evidence type="ECO:0000313" key="4">
    <source>
        <dbReference type="EMBL" id="MCZ4092917.1"/>
    </source>
</evidence>
<evidence type="ECO:0000259" key="3">
    <source>
        <dbReference type="PROSITE" id="PS51371"/>
    </source>
</evidence>
<sequence length="139" mass="15514">MRISEAMHSGVRWISPDTDLRTAARIMKDDDIGALPVGENDRLVGMVTDRDMALRAFANGHDVSSLTVRDVMTNEIVLCRTSESIEDAIHLMEEKKIRRLPVINEDKRMVGMLSLGDISHCSSREMTGELLKAVSDHHA</sequence>
<dbReference type="EMBL" id="JAPVOI010000004">
    <property type="protein sequence ID" value="MCZ4092917.1"/>
    <property type="molecule type" value="Genomic_DNA"/>
</dbReference>
<name>A0ABT4KLT0_9HYPH</name>
<dbReference type="SMART" id="SM00116">
    <property type="entry name" value="CBS"/>
    <property type="match status" value="2"/>
</dbReference>
<accession>A0ABT4KLT0</accession>
<dbReference type="PANTHER" id="PTHR43080">
    <property type="entry name" value="CBS DOMAIN-CONTAINING PROTEIN CBSX3, MITOCHONDRIAL"/>
    <property type="match status" value="1"/>
</dbReference>
<organism evidence="4 5">
    <name type="scientific">Sinorhizobium psoraleae</name>
    <dbReference type="NCBI Taxonomy" id="520838"/>
    <lineage>
        <taxon>Bacteria</taxon>
        <taxon>Pseudomonadati</taxon>
        <taxon>Pseudomonadota</taxon>
        <taxon>Alphaproteobacteria</taxon>
        <taxon>Hyphomicrobiales</taxon>
        <taxon>Rhizobiaceae</taxon>
        <taxon>Sinorhizobium/Ensifer group</taxon>
        <taxon>Sinorhizobium</taxon>
    </lineage>
</organism>
<evidence type="ECO:0000256" key="2">
    <source>
        <dbReference type="PROSITE-ProRule" id="PRU00703"/>
    </source>
</evidence>
<dbReference type="InterPro" id="IPR051257">
    <property type="entry name" value="Diverse_CBS-Domain"/>
</dbReference>
<dbReference type="CDD" id="cd04622">
    <property type="entry name" value="CBS_pair_HRP1_like"/>
    <property type="match status" value="1"/>
</dbReference>
<dbReference type="RefSeq" id="WP_269283871.1">
    <property type="nucleotide sequence ID" value="NZ_JAPVOI010000004.1"/>
</dbReference>
<dbReference type="PANTHER" id="PTHR43080:SF2">
    <property type="entry name" value="CBS DOMAIN-CONTAINING PROTEIN"/>
    <property type="match status" value="1"/>
</dbReference>
<dbReference type="InterPro" id="IPR000644">
    <property type="entry name" value="CBS_dom"/>
</dbReference>
<keyword evidence="5" id="KW-1185">Reference proteome</keyword>
<comment type="caution">
    <text evidence="4">The sequence shown here is derived from an EMBL/GenBank/DDBJ whole genome shotgun (WGS) entry which is preliminary data.</text>
</comment>
<evidence type="ECO:0000256" key="1">
    <source>
        <dbReference type="ARBA" id="ARBA00023122"/>
    </source>
</evidence>
<protein>
    <submittedName>
        <fullName evidence="4">CBS domain-containing protein</fullName>
    </submittedName>
</protein>
<dbReference type="Proteomes" id="UP001079430">
    <property type="component" value="Unassembled WGS sequence"/>
</dbReference>
<dbReference type="Pfam" id="PF00571">
    <property type="entry name" value="CBS"/>
    <property type="match status" value="2"/>
</dbReference>
<evidence type="ECO:0000313" key="5">
    <source>
        <dbReference type="Proteomes" id="UP001079430"/>
    </source>
</evidence>
<dbReference type="SUPFAM" id="SSF54631">
    <property type="entry name" value="CBS-domain pair"/>
    <property type="match status" value="1"/>
</dbReference>
<keyword evidence="1 2" id="KW-0129">CBS domain</keyword>
<dbReference type="InterPro" id="IPR046342">
    <property type="entry name" value="CBS_dom_sf"/>
</dbReference>
<dbReference type="Gene3D" id="3.10.580.10">
    <property type="entry name" value="CBS-domain"/>
    <property type="match status" value="1"/>
</dbReference>